<reference evidence="2 3" key="1">
    <citation type="submission" date="2018-03" db="EMBL/GenBank/DDBJ databases">
        <title>Genomic Encyclopedia of Archaeal and Bacterial Type Strains, Phase II (KMG-II): from individual species to whole genera.</title>
        <authorList>
            <person name="Goeker M."/>
        </authorList>
    </citation>
    <scope>NUCLEOTIDE SEQUENCE [LARGE SCALE GENOMIC DNA]</scope>
    <source>
        <strain evidence="2 3">DSM 100346</strain>
    </source>
</reference>
<accession>A0A316ASE0</accession>
<evidence type="ECO:0000313" key="3">
    <source>
        <dbReference type="Proteomes" id="UP000245880"/>
    </source>
</evidence>
<dbReference type="GO" id="GO:0008800">
    <property type="term" value="F:beta-lactamase activity"/>
    <property type="evidence" value="ECO:0007669"/>
    <property type="project" value="InterPro"/>
</dbReference>
<dbReference type="GO" id="GO:0030655">
    <property type="term" value="P:beta-lactam antibiotic catabolic process"/>
    <property type="evidence" value="ECO:0007669"/>
    <property type="project" value="InterPro"/>
</dbReference>
<dbReference type="AlphaFoldDB" id="A0A316ASE0"/>
<proteinExistence type="predicted"/>
<name>A0A316ASE0_9BACT</name>
<feature type="domain" description="Beta-lactamase class A catalytic" evidence="1">
    <location>
        <begin position="73"/>
        <end position="345"/>
    </location>
</feature>
<dbReference type="InterPro" id="IPR045155">
    <property type="entry name" value="Beta-lactam_cat"/>
</dbReference>
<gene>
    <name evidence="2" type="ORF">CLV98_101522</name>
</gene>
<organism evidence="2 3">
    <name type="scientific">Dyadobacter jejuensis</name>
    <dbReference type="NCBI Taxonomy" id="1082580"/>
    <lineage>
        <taxon>Bacteria</taxon>
        <taxon>Pseudomonadati</taxon>
        <taxon>Bacteroidota</taxon>
        <taxon>Cytophagia</taxon>
        <taxon>Cytophagales</taxon>
        <taxon>Spirosomataceae</taxon>
        <taxon>Dyadobacter</taxon>
    </lineage>
</organism>
<dbReference type="RefSeq" id="WP_109672516.1">
    <property type="nucleotide sequence ID" value="NZ_QGDT01000001.1"/>
</dbReference>
<dbReference type="InterPro" id="IPR012338">
    <property type="entry name" value="Beta-lactam/transpept-like"/>
</dbReference>
<dbReference type="EMBL" id="QGDT01000001">
    <property type="protein sequence ID" value="PWJ60341.1"/>
    <property type="molecule type" value="Genomic_DNA"/>
</dbReference>
<sequence length="413" mass="47826">MNSTRDFWTIIFLVSALSVGQVKSQNLLTKLMQKHPERFEQVFAEPEKFQVQVRYTRIDRKRNNDPHFTTFDYGVDPNQYFYPASTVKLAVVALALERLNKLGIDKYTPMLTGADRPSQTVVLADSSSESGLPSVGHYAKKILMVSDNDAFNRLYEFLGQEAINDSLKAKGYSNTRITHRLSIALSAEENRYTNPVTFKMDGKVLWDQPGAYSQKTYWAPEPIYQGKGHLDGEDRVSMEPFDFSQKNYFPIAEQHQLLRALYFPLSVPESQRFQLSDDDYTFLYRYMSQFPVETSFPKTYTDDYYDGFSKFLLFGATKTRLPRHIRLFNKSGGAYGYLLDNAYVADFEKGIEFMVTAVIYCNQNEIIGDGVYEYDSIGLPFLANLGKTIFEYELERKRKMRPDLDRFEVEYDK</sequence>
<dbReference type="Pfam" id="PF13354">
    <property type="entry name" value="Beta-lactamase2"/>
    <property type="match status" value="1"/>
</dbReference>
<keyword evidence="3" id="KW-1185">Reference proteome</keyword>
<dbReference type="OrthoDB" id="1884322at2"/>
<dbReference type="Proteomes" id="UP000245880">
    <property type="component" value="Unassembled WGS sequence"/>
</dbReference>
<comment type="caution">
    <text evidence="2">The sequence shown here is derived from an EMBL/GenBank/DDBJ whole genome shotgun (WGS) entry which is preliminary data.</text>
</comment>
<dbReference type="Gene3D" id="3.40.710.10">
    <property type="entry name" value="DD-peptidase/beta-lactamase superfamily"/>
    <property type="match status" value="1"/>
</dbReference>
<evidence type="ECO:0000259" key="1">
    <source>
        <dbReference type="Pfam" id="PF13354"/>
    </source>
</evidence>
<evidence type="ECO:0000313" key="2">
    <source>
        <dbReference type="EMBL" id="PWJ60341.1"/>
    </source>
</evidence>
<protein>
    <submittedName>
        <fullName evidence="2">Beta-lactamase family protein</fullName>
    </submittedName>
</protein>
<dbReference type="SUPFAM" id="SSF56601">
    <property type="entry name" value="beta-lactamase/transpeptidase-like"/>
    <property type="match status" value="1"/>
</dbReference>